<gene>
    <name evidence="9" type="ORF">PPYR_12955</name>
</gene>
<comment type="subunit">
    <text evidence="2">Interacts with microtubules.</text>
</comment>
<comment type="caution">
    <text evidence="9">The sequence shown here is derived from an EMBL/GenBank/DDBJ whole genome shotgun (WGS) entry which is preliminary data.</text>
</comment>
<dbReference type="InterPro" id="IPR049039">
    <property type="entry name" value="RMD1-3_a_helical_rpt"/>
</dbReference>
<dbReference type="SUPFAM" id="SSF48452">
    <property type="entry name" value="TPR-like"/>
    <property type="match status" value="1"/>
</dbReference>
<keyword evidence="4" id="KW-0677">Repeat</keyword>
<evidence type="ECO:0000256" key="4">
    <source>
        <dbReference type="ARBA" id="ARBA00022737"/>
    </source>
</evidence>
<comment type="subcellular location">
    <subcellularLocation>
        <location evidence="1">Cytoplasm</location>
        <location evidence="1">Cytoskeleton</location>
    </subcellularLocation>
</comment>
<dbReference type="GO" id="GO:0005876">
    <property type="term" value="C:spindle microtubule"/>
    <property type="evidence" value="ECO:0007669"/>
    <property type="project" value="TreeGrafter"/>
</dbReference>
<sequence length="283" mass="32855">MISKTGKQNNQNILVQFQILALLSFLKNCNPFCEKKCKANRYWLRQSLPEVIEDADELFSNEKYMEVYELLNRLKFREDAEVHWRLCRALFKMSSNNSLSKVVRNEMISEGYELIRRALELCPNNANIHKWAAIIIDAKSGAEGTVSRIHSYGMVKIHLLKAAELNPNDVTVYYMLGHWCFALSNMTWFQRKICSLLFAACPTSTYDEAHAYFVKAETTKPRFYIPNLYLLGCTSFYLNDFCRARYYLSVASNCTPRTRFETECVVAARRLNKPLLEQNSPSD</sequence>
<accession>A0A5N4A7R0</accession>
<keyword evidence="3" id="KW-0963">Cytoplasm</keyword>
<keyword evidence="6" id="KW-0206">Cytoskeleton</keyword>
<keyword evidence="5" id="KW-0802">TPR repeat</keyword>
<name>A0A5N4A7R0_PHOPY</name>
<dbReference type="OrthoDB" id="69711at2759"/>
<evidence type="ECO:0000256" key="3">
    <source>
        <dbReference type="ARBA" id="ARBA00022490"/>
    </source>
</evidence>
<evidence type="ECO:0000256" key="5">
    <source>
        <dbReference type="ARBA" id="ARBA00022803"/>
    </source>
</evidence>
<evidence type="ECO:0000256" key="7">
    <source>
        <dbReference type="ARBA" id="ARBA00039966"/>
    </source>
</evidence>
<proteinExistence type="predicted"/>
<dbReference type="EMBL" id="VVIM01000009">
    <property type="protein sequence ID" value="KAB0793335.1"/>
    <property type="molecule type" value="Genomic_DNA"/>
</dbReference>
<evidence type="ECO:0000256" key="8">
    <source>
        <dbReference type="ARBA" id="ARBA00041958"/>
    </source>
</evidence>
<dbReference type="InParanoid" id="A0A5N4A7R0"/>
<evidence type="ECO:0000313" key="9">
    <source>
        <dbReference type="EMBL" id="KAB0793335.1"/>
    </source>
</evidence>
<dbReference type="PANTHER" id="PTHR16056:SF16">
    <property type="entry name" value="REGULATOR OF MICROTUBULE DYNAMICS PROTEIN 1"/>
    <property type="match status" value="1"/>
</dbReference>
<evidence type="ECO:0000256" key="6">
    <source>
        <dbReference type="ARBA" id="ARBA00023212"/>
    </source>
</evidence>
<organism evidence="9 10">
    <name type="scientific">Photinus pyralis</name>
    <name type="common">Common eastern firefly</name>
    <name type="synonym">Lampyris pyralis</name>
    <dbReference type="NCBI Taxonomy" id="7054"/>
    <lineage>
        <taxon>Eukaryota</taxon>
        <taxon>Metazoa</taxon>
        <taxon>Ecdysozoa</taxon>
        <taxon>Arthropoda</taxon>
        <taxon>Hexapoda</taxon>
        <taxon>Insecta</taxon>
        <taxon>Pterygota</taxon>
        <taxon>Neoptera</taxon>
        <taxon>Endopterygota</taxon>
        <taxon>Coleoptera</taxon>
        <taxon>Polyphaga</taxon>
        <taxon>Elateriformia</taxon>
        <taxon>Elateroidea</taxon>
        <taxon>Lampyridae</taxon>
        <taxon>Lampyrinae</taxon>
        <taxon>Photinus</taxon>
    </lineage>
</organism>
<reference evidence="9 10" key="1">
    <citation type="journal article" date="2018" name="Elife">
        <title>Firefly genomes illuminate parallel origins of bioluminescence in beetles.</title>
        <authorList>
            <person name="Fallon T.R."/>
            <person name="Lower S.E."/>
            <person name="Chang C.H."/>
            <person name="Bessho-Uehara M."/>
            <person name="Martin G.J."/>
            <person name="Bewick A.J."/>
            <person name="Behringer M."/>
            <person name="Debat H.J."/>
            <person name="Wong I."/>
            <person name="Day J.C."/>
            <person name="Suvorov A."/>
            <person name="Silva C.J."/>
            <person name="Stanger-Hall K.F."/>
            <person name="Hall D.W."/>
            <person name="Schmitz R.J."/>
            <person name="Nelson D.R."/>
            <person name="Lewis S.M."/>
            <person name="Shigenobu S."/>
            <person name="Bybee S.M."/>
            <person name="Larracuente A.M."/>
            <person name="Oba Y."/>
            <person name="Weng J.K."/>
        </authorList>
    </citation>
    <scope>NUCLEOTIDE SEQUENCE [LARGE SCALE GENOMIC DNA]</scope>
    <source>
        <strain evidence="9">1611_PpyrPB1</strain>
        <tissue evidence="9">Whole body</tissue>
    </source>
</reference>
<evidence type="ECO:0000256" key="1">
    <source>
        <dbReference type="ARBA" id="ARBA00004245"/>
    </source>
</evidence>
<keyword evidence="10" id="KW-1185">Reference proteome</keyword>
<protein>
    <recommendedName>
        <fullName evidence="7">Regulator of microtubule dynamics protein 1</fullName>
    </recommendedName>
    <alternativeName>
        <fullName evidence="8">Protein FAM82B</fullName>
    </alternativeName>
</protein>
<dbReference type="Proteomes" id="UP000327044">
    <property type="component" value="Unassembled WGS sequence"/>
</dbReference>
<dbReference type="Gene3D" id="1.25.40.10">
    <property type="entry name" value="Tetratricopeptide repeat domain"/>
    <property type="match status" value="1"/>
</dbReference>
<dbReference type="GO" id="GO:0005739">
    <property type="term" value="C:mitochondrion"/>
    <property type="evidence" value="ECO:0007669"/>
    <property type="project" value="TreeGrafter"/>
</dbReference>
<evidence type="ECO:0000256" key="2">
    <source>
        <dbReference type="ARBA" id="ARBA00011375"/>
    </source>
</evidence>
<dbReference type="PANTHER" id="PTHR16056">
    <property type="entry name" value="REGULATOR OF MICROTUBULE DYNAMICS PROTEIN"/>
    <property type="match status" value="1"/>
</dbReference>
<dbReference type="GO" id="GO:0008017">
    <property type="term" value="F:microtubule binding"/>
    <property type="evidence" value="ECO:0007669"/>
    <property type="project" value="TreeGrafter"/>
</dbReference>
<dbReference type="InterPro" id="IPR011990">
    <property type="entry name" value="TPR-like_helical_dom_sf"/>
</dbReference>
<dbReference type="Pfam" id="PF21033">
    <property type="entry name" value="RMD1-3"/>
    <property type="match status" value="1"/>
</dbReference>
<dbReference type="AlphaFoldDB" id="A0A5N4A7R0"/>
<dbReference type="GO" id="GO:0097431">
    <property type="term" value="C:mitotic spindle pole"/>
    <property type="evidence" value="ECO:0007669"/>
    <property type="project" value="TreeGrafter"/>
</dbReference>
<evidence type="ECO:0000313" key="10">
    <source>
        <dbReference type="Proteomes" id="UP000327044"/>
    </source>
</evidence>